<keyword evidence="10" id="KW-1185">Reference proteome</keyword>
<keyword evidence="3" id="KW-0813">Transport</keyword>
<evidence type="ECO:0000313" key="10">
    <source>
        <dbReference type="Proteomes" id="UP000677218"/>
    </source>
</evidence>
<feature type="transmembrane region" description="Helical" evidence="8">
    <location>
        <begin position="58"/>
        <end position="81"/>
    </location>
</feature>
<dbReference type="AlphaFoldDB" id="A0A916QJA6"/>
<reference evidence="9" key="1">
    <citation type="submission" date="2020-08" db="EMBL/GenBank/DDBJ databases">
        <title>Taxonomic study for Lactobacillus species isolated from hardwood bark.</title>
        <authorList>
            <person name="Tohno M."/>
            <person name="Tanizawa Y."/>
        </authorList>
    </citation>
    <scope>NUCLEOTIDE SEQUENCE</scope>
    <source>
        <strain evidence="9">B40</strain>
    </source>
</reference>
<feature type="transmembrane region" description="Helical" evidence="8">
    <location>
        <begin position="177"/>
        <end position="197"/>
    </location>
</feature>
<feature type="transmembrane region" description="Helical" evidence="8">
    <location>
        <begin position="32"/>
        <end position="52"/>
    </location>
</feature>
<comment type="similarity">
    <text evidence="2">Belongs to the GRP transporter (TC 2.A.7.5) family.</text>
</comment>
<accession>A0A916QJA6</accession>
<dbReference type="InterPro" id="IPR010651">
    <property type="entry name" value="Sugar_transport"/>
</dbReference>
<keyword evidence="4" id="KW-0762">Sugar transport</keyword>
<dbReference type="PANTHER" id="PTHR16119">
    <property type="entry name" value="TRANSMEMBRANE PROTEIN 144"/>
    <property type="match status" value="1"/>
</dbReference>
<dbReference type="GO" id="GO:0015144">
    <property type="term" value="F:carbohydrate transmembrane transporter activity"/>
    <property type="evidence" value="ECO:0007669"/>
    <property type="project" value="InterPro"/>
</dbReference>
<organism evidence="9 10">
    <name type="scientific">Lactobacillus corticis</name>
    <dbReference type="NCBI Taxonomy" id="2201249"/>
    <lineage>
        <taxon>Bacteria</taxon>
        <taxon>Bacillati</taxon>
        <taxon>Bacillota</taxon>
        <taxon>Bacilli</taxon>
        <taxon>Lactobacillales</taxon>
        <taxon>Lactobacillaceae</taxon>
        <taxon>Lactobacillus</taxon>
    </lineage>
</organism>
<feature type="transmembrane region" description="Helical" evidence="8">
    <location>
        <begin position="147"/>
        <end position="165"/>
    </location>
</feature>
<dbReference type="SUPFAM" id="SSF103481">
    <property type="entry name" value="Multidrug resistance efflux transporter EmrE"/>
    <property type="match status" value="2"/>
</dbReference>
<dbReference type="Proteomes" id="UP000677218">
    <property type="component" value="Unassembled WGS sequence"/>
</dbReference>
<evidence type="ECO:0000256" key="5">
    <source>
        <dbReference type="ARBA" id="ARBA00022692"/>
    </source>
</evidence>
<gene>
    <name evidence="9" type="primary">glcU_2</name>
    <name evidence="9" type="ORF">LCB40_06220</name>
</gene>
<dbReference type="Gene3D" id="1.10.3730.20">
    <property type="match status" value="1"/>
</dbReference>
<evidence type="ECO:0000256" key="8">
    <source>
        <dbReference type="SAM" id="Phobius"/>
    </source>
</evidence>
<evidence type="ECO:0000256" key="6">
    <source>
        <dbReference type="ARBA" id="ARBA00022989"/>
    </source>
</evidence>
<comment type="subcellular location">
    <subcellularLocation>
        <location evidence="1">Cell membrane</location>
        <topology evidence="1">Multi-pass membrane protein</topology>
    </subcellularLocation>
</comment>
<protein>
    <submittedName>
        <fullName evidence="9">Glucose uptake protein</fullName>
    </submittedName>
</protein>
<evidence type="ECO:0000256" key="7">
    <source>
        <dbReference type="ARBA" id="ARBA00023136"/>
    </source>
</evidence>
<dbReference type="PANTHER" id="PTHR16119:SF17">
    <property type="entry name" value="TRANSMEMBRANE PROTEIN 144"/>
    <property type="match status" value="1"/>
</dbReference>
<feature type="transmembrane region" description="Helical" evidence="8">
    <location>
        <begin position="209"/>
        <end position="227"/>
    </location>
</feature>
<comment type="caution">
    <text evidence="9">The sequence shown here is derived from an EMBL/GenBank/DDBJ whole genome shotgun (WGS) entry which is preliminary data.</text>
</comment>
<feature type="transmembrane region" description="Helical" evidence="8">
    <location>
        <begin position="239"/>
        <end position="259"/>
    </location>
</feature>
<evidence type="ECO:0000256" key="2">
    <source>
        <dbReference type="ARBA" id="ARBA00006117"/>
    </source>
</evidence>
<feature type="transmembrane region" description="Helical" evidence="8">
    <location>
        <begin position="118"/>
        <end position="135"/>
    </location>
</feature>
<evidence type="ECO:0000256" key="4">
    <source>
        <dbReference type="ARBA" id="ARBA00022597"/>
    </source>
</evidence>
<dbReference type="EMBL" id="BMAY01000003">
    <property type="protein sequence ID" value="GFZ26742.1"/>
    <property type="molecule type" value="Genomic_DNA"/>
</dbReference>
<evidence type="ECO:0000256" key="1">
    <source>
        <dbReference type="ARBA" id="ARBA00004651"/>
    </source>
</evidence>
<feature type="transmembrane region" description="Helical" evidence="8">
    <location>
        <begin position="6"/>
        <end position="25"/>
    </location>
</feature>
<sequence length="287" mass="30144">MNILILFLPAICWGIMPLIVGKIKGGNVYNQIIGTVTGALVLGLGTLAVAHPPMSWETFWVAFMAGACWVIGQAGQFISYAKIGVSETMPISTGAQLIGVSLIGVLIFGEWASTSAKIWGFLGIACLIIGVLATSKTDEGTSEGSKSNQTATLTILLLTSLGYIASSTIPKSIQANGYSIIVGQTVGMFVAGLIYVLVTKQGSALKEAISYKFALPGMAWAFGALFYNLSMKANGVNMAFVISQLSVVISTLGGMLFLHERKSKQGMIYTAIGLVLIVLGAVLTTIF</sequence>
<proteinExistence type="inferred from homology"/>
<keyword evidence="7 8" id="KW-0472">Membrane</keyword>
<dbReference type="GO" id="GO:0005886">
    <property type="term" value="C:plasma membrane"/>
    <property type="evidence" value="ECO:0007669"/>
    <property type="project" value="UniProtKB-SubCell"/>
</dbReference>
<dbReference type="CDD" id="cd23110">
    <property type="entry name" value="GRP"/>
    <property type="match status" value="1"/>
</dbReference>
<feature type="transmembrane region" description="Helical" evidence="8">
    <location>
        <begin position="266"/>
        <end position="286"/>
    </location>
</feature>
<dbReference type="Pfam" id="PF06800">
    <property type="entry name" value="Sugar_transport"/>
    <property type="match status" value="1"/>
</dbReference>
<dbReference type="RefSeq" id="WP_212780432.1">
    <property type="nucleotide sequence ID" value="NZ_BMAY01000003.1"/>
</dbReference>
<keyword evidence="5 8" id="KW-0812">Transmembrane</keyword>
<name>A0A916QJA6_9LACO</name>
<feature type="transmembrane region" description="Helical" evidence="8">
    <location>
        <begin position="93"/>
        <end position="112"/>
    </location>
</feature>
<keyword evidence="6 8" id="KW-1133">Transmembrane helix</keyword>
<dbReference type="InterPro" id="IPR037185">
    <property type="entry name" value="EmrE-like"/>
</dbReference>
<evidence type="ECO:0000313" key="9">
    <source>
        <dbReference type="EMBL" id="GFZ26742.1"/>
    </source>
</evidence>
<evidence type="ECO:0000256" key="3">
    <source>
        <dbReference type="ARBA" id="ARBA00022448"/>
    </source>
</evidence>